<dbReference type="PANTHER" id="PTHR45824">
    <property type="entry name" value="GH16843P"/>
    <property type="match status" value="1"/>
</dbReference>
<evidence type="ECO:0000313" key="4">
    <source>
        <dbReference type="Proteomes" id="UP001141552"/>
    </source>
</evidence>
<protein>
    <recommendedName>
        <fullName evidence="2">CRAL/TRIO N-terminal domain-containing protein</fullName>
    </recommendedName>
</protein>
<reference evidence="3" key="2">
    <citation type="journal article" date="2023" name="Plants (Basel)">
        <title>Annotation of the Turnera subulata (Passifloraceae) Draft Genome Reveals the S-Locus Evolved after the Divergence of Turneroideae from Passifloroideae in a Stepwise Manner.</title>
        <authorList>
            <person name="Henning P.M."/>
            <person name="Roalson E.H."/>
            <person name="Mir W."/>
            <person name="McCubbin A.G."/>
            <person name="Shore J.S."/>
        </authorList>
    </citation>
    <scope>NUCLEOTIDE SEQUENCE</scope>
    <source>
        <strain evidence="3">F60SS</strain>
    </source>
</reference>
<dbReference type="PANTHER" id="PTHR45824:SF18">
    <property type="entry name" value="OS01G0264700 PROTEIN"/>
    <property type="match status" value="1"/>
</dbReference>
<dbReference type="AlphaFoldDB" id="A0A9Q0GJ13"/>
<dbReference type="Proteomes" id="UP001141552">
    <property type="component" value="Unassembled WGS sequence"/>
</dbReference>
<accession>A0A9Q0GJ13</accession>
<dbReference type="OrthoDB" id="1724913at2759"/>
<dbReference type="InterPro" id="IPR036865">
    <property type="entry name" value="CRAL-TRIO_dom_sf"/>
</dbReference>
<sequence length="202" mass="22448">MIFSQITGYFPSLQINEVRKILGPSADKLPVLCSDASIFRYLRARSWNTKKAAKMLKETLRWRLGFKPEMIRWLNCAGILVSLSVMEELFDLEKLESSTFGGRNSAGFDYQKYGQRMREDDQKMSNVISLGYGSAIPTVGSELKRLGSMTSDDIASEESDSSIGEETSNLNSIHKKTQGLSLGHKDASFSKAAELAKETGTK</sequence>
<proteinExistence type="predicted"/>
<dbReference type="InterPro" id="IPR052578">
    <property type="entry name" value="PI_Transfer_CRAL-TRIO"/>
</dbReference>
<dbReference type="InterPro" id="IPR036273">
    <property type="entry name" value="CRAL/TRIO_N_dom_sf"/>
</dbReference>
<dbReference type="Pfam" id="PF03765">
    <property type="entry name" value="CRAL_TRIO_N"/>
    <property type="match status" value="1"/>
</dbReference>
<keyword evidence="4" id="KW-1185">Reference proteome</keyword>
<feature type="domain" description="CRAL/TRIO N-terminal" evidence="2">
    <location>
        <begin position="34"/>
        <end position="59"/>
    </location>
</feature>
<dbReference type="SUPFAM" id="SSF46938">
    <property type="entry name" value="CRAL/TRIO N-terminal domain"/>
    <property type="match status" value="1"/>
</dbReference>
<dbReference type="InterPro" id="IPR011074">
    <property type="entry name" value="CRAL/TRIO_N_dom"/>
</dbReference>
<gene>
    <name evidence="3" type="ORF">Tsubulata_017226</name>
</gene>
<organism evidence="3 4">
    <name type="scientific">Turnera subulata</name>
    <dbReference type="NCBI Taxonomy" id="218843"/>
    <lineage>
        <taxon>Eukaryota</taxon>
        <taxon>Viridiplantae</taxon>
        <taxon>Streptophyta</taxon>
        <taxon>Embryophyta</taxon>
        <taxon>Tracheophyta</taxon>
        <taxon>Spermatophyta</taxon>
        <taxon>Magnoliopsida</taxon>
        <taxon>eudicotyledons</taxon>
        <taxon>Gunneridae</taxon>
        <taxon>Pentapetalae</taxon>
        <taxon>rosids</taxon>
        <taxon>fabids</taxon>
        <taxon>Malpighiales</taxon>
        <taxon>Passifloraceae</taxon>
        <taxon>Turnera</taxon>
    </lineage>
</organism>
<evidence type="ECO:0000259" key="2">
    <source>
        <dbReference type="SMART" id="SM01100"/>
    </source>
</evidence>
<name>A0A9Q0GJ13_9ROSI</name>
<dbReference type="SMART" id="SM01100">
    <property type="entry name" value="CRAL_TRIO_N"/>
    <property type="match status" value="1"/>
</dbReference>
<comment type="caution">
    <text evidence="3">The sequence shown here is derived from an EMBL/GenBank/DDBJ whole genome shotgun (WGS) entry which is preliminary data.</text>
</comment>
<reference evidence="3" key="1">
    <citation type="submission" date="2022-02" db="EMBL/GenBank/DDBJ databases">
        <authorList>
            <person name="Henning P.M."/>
            <person name="McCubbin A.G."/>
            <person name="Shore J.S."/>
        </authorList>
    </citation>
    <scope>NUCLEOTIDE SEQUENCE</scope>
    <source>
        <strain evidence="3">F60SS</strain>
        <tissue evidence="3">Leaves</tissue>
    </source>
</reference>
<dbReference type="EMBL" id="JAKUCV010000112">
    <property type="protein sequence ID" value="KAJ4851193.1"/>
    <property type="molecule type" value="Genomic_DNA"/>
</dbReference>
<dbReference type="Gene3D" id="3.40.525.10">
    <property type="entry name" value="CRAL-TRIO lipid binding domain"/>
    <property type="match status" value="1"/>
</dbReference>
<evidence type="ECO:0000256" key="1">
    <source>
        <dbReference type="SAM" id="MobiDB-lite"/>
    </source>
</evidence>
<feature type="region of interest" description="Disordered" evidence="1">
    <location>
        <begin position="150"/>
        <end position="180"/>
    </location>
</feature>
<dbReference type="GO" id="GO:0008526">
    <property type="term" value="F:phosphatidylinositol transfer activity"/>
    <property type="evidence" value="ECO:0007669"/>
    <property type="project" value="TreeGrafter"/>
</dbReference>
<evidence type="ECO:0000313" key="3">
    <source>
        <dbReference type="EMBL" id="KAJ4851193.1"/>
    </source>
</evidence>